<dbReference type="PANTHER" id="PTHR22803">
    <property type="entry name" value="MANNOSE, PHOSPHOLIPASE, LECTIN RECEPTOR RELATED"/>
    <property type="match status" value="1"/>
</dbReference>
<dbReference type="OMA" id="NNAWFRF"/>
<name>A0A7M7PJJ4_STRPU</name>
<dbReference type="GeneID" id="105437979"/>
<dbReference type="CDD" id="cd00037">
    <property type="entry name" value="CLECT"/>
    <property type="match status" value="2"/>
</dbReference>
<dbReference type="Proteomes" id="UP000007110">
    <property type="component" value="Unassembled WGS sequence"/>
</dbReference>
<evidence type="ECO:0000259" key="3">
    <source>
        <dbReference type="PROSITE" id="PS50041"/>
    </source>
</evidence>
<dbReference type="AlphaFoldDB" id="A0A7M7PJJ4"/>
<dbReference type="InterPro" id="IPR001304">
    <property type="entry name" value="C-type_lectin-like"/>
</dbReference>
<dbReference type="InParanoid" id="A0A7M7PJJ4"/>
<dbReference type="InterPro" id="IPR016187">
    <property type="entry name" value="CTDL_fold"/>
</dbReference>
<evidence type="ECO:0000313" key="4">
    <source>
        <dbReference type="EnsemblMetazoa" id="XP_030852440"/>
    </source>
</evidence>
<dbReference type="PROSITE" id="PS00615">
    <property type="entry name" value="C_TYPE_LECTIN_1"/>
    <property type="match status" value="1"/>
</dbReference>
<dbReference type="FunFam" id="3.10.100.10:FF:000206">
    <property type="entry name" value="Uncharacterized protein"/>
    <property type="match status" value="1"/>
</dbReference>
<proteinExistence type="predicted"/>
<dbReference type="Gene3D" id="3.10.100.10">
    <property type="entry name" value="Mannose-Binding Protein A, subunit A"/>
    <property type="match status" value="3"/>
</dbReference>
<dbReference type="InterPro" id="IPR018378">
    <property type="entry name" value="C-type_lectin_CS"/>
</dbReference>
<dbReference type="SMART" id="SM00034">
    <property type="entry name" value="CLECT"/>
    <property type="match status" value="3"/>
</dbReference>
<dbReference type="KEGG" id="spu:105437979"/>
<keyword evidence="1" id="KW-1015">Disulfide bond</keyword>
<evidence type="ECO:0000256" key="1">
    <source>
        <dbReference type="ARBA" id="ARBA00023157"/>
    </source>
</evidence>
<evidence type="ECO:0000313" key="5">
    <source>
        <dbReference type="Proteomes" id="UP000007110"/>
    </source>
</evidence>
<protein>
    <recommendedName>
        <fullName evidence="3">C-type lectin domain-containing protein</fullName>
    </recommendedName>
</protein>
<sequence>MFRFSLLQWLFTLMWMLTSSIVECQECSTSGLNVFGGYQYVFYHGDVVRTFSETRALCQSLGGHMPIITSAEQNDSIAGKLSTDSDADLGNYYIGLEDMDEDGTYRWNNGTDPGYTNWDTPLQSSRPPYCAVMRSGSSLTDPIRGRWNRVTCTSDRRHICQIPLGDGCRWQELGESQYLIKFTPHVKPRDARETCQSYGGDLAFIKTAEVNTFLKELLPPFNASDQYFCYYFGLMRSDKKTFYWLDDTAIQYNDWYKGEEPNNADSWGCLGLRDGPSWIDQVPQLSSPYICERTRVFDGSSKASFGGMDYFISPSWLTRSFSDARTYCQYHGADLALIKSHHINTFLTVRTSGLGTQVFFGLTDQAEEGTFTWIDGTPLQYSAWSDSEPNNAGNEDCATIIQSDSYGGWNDISCTLKQPFVCERYQDISVVRKDVDHRRGGTIRF</sequence>
<feature type="chain" id="PRO_5029506293" description="C-type lectin domain-containing protein" evidence="2">
    <location>
        <begin position="25"/>
        <end position="445"/>
    </location>
</feature>
<keyword evidence="2" id="KW-0732">Signal</keyword>
<dbReference type="RefSeq" id="XP_030852440.1">
    <property type="nucleotide sequence ID" value="XM_030996580.1"/>
</dbReference>
<organism evidence="4 5">
    <name type="scientific">Strongylocentrotus purpuratus</name>
    <name type="common">Purple sea urchin</name>
    <dbReference type="NCBI Taxonomy" id="7668"/>
    <lineage>
        <taxon>Eukaryota</taxon>
        <taxon>Metazoa</taxon>
        <taxon>Echinodermata</taxon>
        <taxon>Eleutherozoa</taxon>
        <taxon>Echinozoa</taxon>
        <taxon>Echinoidea</taxon>
        <taxon>Euechinoidea</taxon>
        <taxon>Echinacea</taxon>
        <taxon>Camarodonta</taxon>
        <taxon>Echinidea</taxon>
        <taxon>Strongylocentrotidae</taxon>
        <taxon>Strongylocentrotus</taxon>
    </lineage>
</organism>
<feature type="domain" description="C-type lectin" evidence="3">
    <location>
        <begin position="305"/>
        <end position="423"/>
    </location>
</feature>
<feature type="signal peptide" evidence="2">
    <location>
        <begin position="1"/>
        <end position="24"/>
    </location>
</feature>
<keyword evidence="5" id="KW-1185">Reference proteome</keyword>
<dbReference type="InterPro" id="IPR050111">
    <property type="entry name" value="C-type_lectin/snaclec_domain"/>
</dbReference>
<dbReference type="EnsemblMetazoa" id="XM_030996580">
    <property type="protein sequence ID" value="XP_030852440"/>
    <property type="gene ID" value="LOC105437979"/>
</dbReference>
<feature type="domain" description="C-type lectin" evidence="3">
    <location>
        <begin position="35"/>
        <end position="161"/>
    </location>
</feature>
<accession>A0A7M7PJJ4</accession>
<dbReference type="Pfam" id="PF00059">
    <property type="entry name" value="Lectin_C"/>
    <property type="match status" value="3"/>
</dbReference>
<feature type="domain" description="C-type lectin" evidence="3">
    <location>
        <begin position="190"/>
        <end position="292"/>
    </location>
</feature>
<evidence type="ECO:0000256" key="2">
    <source>
        <dbReference type="SAM" id="SignalP"/>
    </source>
</evidence>
<dbReference type="PROSITE" id="PS50041">
    <property type="entry name" value="C_TYPE_LECTIN_2"/>
    <property type="match status" value="3"/>
</dbReference>
<reference evidence="5" key="1">
    <citation type="submission" date="2015-02" db="EMBL/GenBank/DDBJ databases">
        <title>Genome sequencing for Strongylocentrotus purpuratus.</title>
        <authorList>
            <person name="Murali S."/>
            <person name="Liu Y."/>
            <person name="Vee V."/>
            <person name="English A."/>
            <person name="Wang M."/>
            <person name="Skinner E."/>
            <person name="Han Y."/>
            <person name="Muzny D.M."/>
            <person name="Worley K.C."/>
            <person name="Gibbs R.A."/>
        </authorList>
    </citation>
    <scope>NUCLEOTIDE SEQUENCE</scope>
</reference>
<reference evidence="4" key="2">
    <citation type="submission" date="2021-01" db="UniProtKB">
        <authorList>
            <consortium name="EnsemblMetazoa"/>
        </authorList>
    </citation>
    <scope>IDENTIFICATION</scope>
</reference>
<dbReference type="SUPFAM" id="SSF56436">
    <property type="entry name" value="C-type lectin-like"/>
    <property type="match status" value="3"/>
</dbReference>
<dbReference type="InterPro" id="IPR016186">
    <property type="entry name" value="C-type_lectin-like/link_sf"/>
</dbReference>
<dbReference type="OrthoDB" id="6337382at2759"/>